<dbReference type="Gene3D" id="1.10.630.10">
    <property type="entry name" value="Cytochrome P450"/>
    <property type="match status" value="1"/>
</dbReference>
<evidence type="ECO:0000256" key="2">
    <source>
        <dbReference type="ARBA" id="ARBA00010617"/>
    </source>
</evidence>
<dbReference type="InterPro" id="IPR036396">
    <property type="entry name" value="Cyt_P450_sf"/>
</dbReference>
<dbReference type="PRINTS" id="PR00385">
    <property type="entry name" value="P450"/>
</dbReference>
<dbReference type="GO" id="GO:0006082">
    <property type="term" value="P:organic acid metabolic process"/>
    <property type="evidence" value="ECO:0007669"/>
    <property type="project" value="TreeGrafter"/>
</dbReference>
<dbReference type="PANTHER" id="PTHR24300">
    <property type="entry name" value="CYTOCHROME P450 508A4-RELATED"/>
    <property type="match status" value="1"/>
</dbReference>
<keyword evidence="8" id="KW-0812">Transmembrane</keyword>
<keyword evidence="3 6" id="KW-0479">Metal-binding</keyword>
<dbReference type="OrthoDB" id="6415694at2759"/>
<evidence type="ECO:0000313" key="9">
    <source>
        <dbReference type="EMBL" id="CAD7640288.1"/>
    </source>
</evidence>
<comment type="cofactor">
    <cofactor evidence="6">
        <name>heme</name>
        <dbReference type="ChEBI" id="CHEBI:30413"/>
    </cofactor>
</comment>
<proteinExistence type="inferred from homology"/>
<dbReference type="EMBL" id="CAJPIZ010023321">
    <property type="protein sequence ID" value="CAG2118192.1"/>
    <property type="molecule type" value="Genomic_DNA"/>
</dbReference>
<feature type="non-terminal residue" evidence="9">
    <location>
        <position position="1"/>
    </location>
</feature>
<dbReference type="GO" id="GO:0005789">
    <property type="term" value="C:endoplasmic reticulum membrane"/>
    <property type="evidence" value="ECO:0007669"/>
    <property type="project" value="UniProtKB-SubCell"/>
</dbReference>
<keyword evidence="7" id="KW-0560">Oxidoreductase</keyword>
<dbReference type="InterPro" id="IPR050182">
    <property type="entry name" value="Cytochrome_P450_fam2"/>
</dbReference>
<dbReference type="AlphaFoldDB" id="A0A7R9LF20"/>
<keyword evidence="5 7" id="KW-0503">Monooxygenase</keyword>
<gene>
    <name evidence="9" type="ORF">OSB1V03_LOCUS18144</name>
</gene>
<dbReference type="GO" id="GO:0016712">
    <property type="term" value="F:oxidoreductase activity, acting on paired donors, with incorporation or reduction of molecular oxygen, reduced flavin or flavoprotein as one donor, and incorporation of one atom of oxygen"/>
    <property type="evidence" value="ECO:0007669"/>
    <property type="project" value="TreeGrafter"/>
</dbReference>
<evidence type="ECO:0000256" key="7">
    <source>
        <dbReference type="RuleBase" id="RU000461"/>
    </source>
</evidence>
<keyword evidence="8" id="KW-1133">Transmembrane helix</keyword>
<dbReference type="Proteomes" id="UP000759131">
    <property type="component" value="Unassembled WGS sequence"/>
</dbReference>
<evidence type="ECO:0000313" key="10">
    <source>
        <dbReference type="Proteomes" id="UP000759131"/>
    </source>
</evidence>
<dbReference type="PROSITE" id="PS00086">
    <property type="entry name" value="CYTOCHROME_P450"/>
    <property type="match status" value="1"/>
</dbReference>
<evidence type="ECO:0000256" key="4">
    <source>
        <dbReference type="ARBA" id="ARBA00023004"/>
    </source>
</evidence>
<keyword evidence="10" id="KW-1185">Reference proteome</keyword>
<evidence type="ECO:0000256" key="1">
    <source>
        <dbReference type="ARBA" id="ARBA00003690"/>
    </source>
</evidence>
<dbReference type="Pfam" id="PF00067">
    <property type="entry name" value="p450"/>
    <property type="match status" value="1"/>
</dbReference>
<dbReference type="GO" id="GO:0006805">
    <property type="term" value="P:xenobiotic metabolic process"/>
    <property type="evidence" value="ECO:0007669"/>
    <property type="project" value="TreeGrafter"/>
</dbReference>
<keyword evidence="6 7" id="KW-0349">Heme</keyword>
<protein>
    <recommendedName>
        <fullName evidence="11">Cytochrome P450</fullName>
    </recommendedName>
</protein>
<reference evidence="9" key="1">
    <citation type="submission" date="2020-11" db="EMBL/GenBank/DDBJ databases">
        <authorList>
            <person name="Tran Van P."/>
        </authorList>
    </citation>
    <scope>NUCLEOTIDE SEQUENCE</scope>
</reference>
<evidence type="ECO:0008006" key="11">
    <source>
        <dbReference type="Google" id="ProtNLM"/>
    </source>
</evidence>
<dbReference type="GO" id="GO:0005506">
    <property type="term" value="F:iron ion binding"/>
    <property type="evidence" value="ECO:0007669"/>
    <property type="project" value="InterPro"/>
</dbReference>
<dbReference type="EMBL" id="OC877896">
    <property type="protein sequence ID" value="CAD7640288.1"/>
    <property type="molecule type" value="Genomic_DNA"/>
</dbReference>
<evidence type="ECO:0000256" key="8">
    <source>
        <dbReference type="SAM" id="Phobius"/>
    </source>
</evidence>
<dbReference type="PANTHER" id="PTHR24300:SF397">
    <property type="entry name" value="CYTOCHROME P450 2U1"/>
    <property type="match status" value="1"/>
</dbReference>
<comment type="similarity">
    <text evidence="2 7">Belongs to the cytochrome P450 family.</text>
</comment>
<dbReference type="PRINTS" id="PR00465">
    <property type="entry name" value="EP450IV"/>
</dbReference>
<sequence length="241" mass="28431">FRNYKRHWSQEILKFKHIYGPVFTLWIGCVPFVFICDLDMAREAFGRTGVETTQDTMQWILLYIAHYPYYQQKLRNEISREIGDRVPVVEDKSRLNYTLAFMTEILRHRNAVPIGNFHRTVVDTQLGNYQFPKHTLVFAHQGCIMTDSKHWTNPDKFEPERFLDEHGQFVETKQGAYIPFGLGRRVCPGDTLGYNELFLCLVNILQMTSNYRIELHSDEGLESDIVSYFVCYPRPYELILN</sequence>
<dbReference type="GO" id="GO:0020037">
    <property type="term" value="F:heme binding"/>
    <property type="evidence" value="ECO:0007669"/>
    <property type="project" value="InterPro"/>
</dbReference>
<comment type="function">
    <text evidence="1">May be involved in the metabolism of insect hormones and in the breakdown of synthetic insecticides.</text>
</comment>
<accession>A0A7R9LF20</accession>
<feature type="transmembrane region" description="Helical" evidence="8">
    <location>
        <begin position="18"/>
        <end position="38"/>
    </location>
</feature>
<evidence type="ECO:0000256" key="5">
    <source>
        <dbReference type="ARBA" id="ARBA00023033"/>
    </source>
</evidence>
<dbReference type="SUPFAM" id="SSF48264">
    <property type="entry name" value="Cytochrome P450"/>
    <property type="match status" value="2"/>
</dbReference>
<organism evidence="9">
    <name type="scientific">Medioppia subpectinata</name>
    <dbReference type="NCBI Taxonomy" id="1979941"/>
    <lineage>
        <taxon>Eukaryota</taxon>
        <taxon>Metazoa</taxon>
        <taxon>Ecdysozoa</taxon>
        <taxon>Arthropoda</taxon>
        <taxon>Chelicerata</taxon>
        <taxon>Arachnida</taxon>
        <taxon>Acari</taxon>
        <taxon>Acariformes</taxon>
        <taxon>Sarcoptiformes</taxon>
        <taxon>Oribatida</taxon>
        <taxon>Brachypylina</taxon>
        <taxon>Oppioidea</taxon>
        <taxon>Oppiidae</taxon>
        <taxon>Medioppia</taxon>
    </lineage>
</organism>
<dbReference type="InterPro" id="IPR001128">
    <property type="entry name" value="Cyt_P450"/>
</dbReference>
<feature type="binding site" description="axial binding residue" evidence="6">
    <location>
        <position position="187"/>
    </location>
    <ligand>
        <name>heme</name>
        <dbReference type="ChEBI" id="CHEBI:30413"/>
    </ligand>
    <ligandPart>
        <name>Fe</name>
        <dbReference type="ChEBI" id="CHEBI:18248"/>
    </ligandPart>
</feature>
<keyword evidence="4 6" id="KW-0408">Iron</keyword>
<keyword evidence="8" id="KW-0472">Membrane</keyword>
<feature type="non-terminal residue" evidence="9">
    <location>
        <position position="241"/>
    </location>
</feature>
<dbReference type="InterPro" id="IPR002403">
    <property type="entry name" value="Cyt_P450_E_grp-IV"/>
</dbReference>
<dbReference type="InterPro" id="IPR017972">
    <property type="entry name" value="Cyt_P450_CS"/>
</dbReference>
<evidence type="ECO:0000256" key="3">
    <source>
        <dbReference type="ARBA" id="ARBA00022723"/>
    </source>
</evidence>
<name>A0A7R9LF20_9ACAR</name>
<evidence type="ECO:0000256" key="6">
    <source>
        <dbReference type="PIRSR" id="PIRSR602403-1"/>
    </source>
</evidence>